<sequence length="502" mass="54675">MSGCNKEEPDPPSVTDSQSDWEDLGRYAACTTFDTTAIACGDESFFDLSGCDKASLSGVPRGIYTMVYRTDHETPAIGVGSFRTSTDGSLDSFRGGPPTERRLATDGFFLSSTRKASSTVTMRYSLAGCRAEGNRLYGCYVNCRNGKLNGVGTFMAVKWEPRAGESEASGLRLVSESFVEQGMPVDVYVTHGHAYVVSIRNGSEGGGLSVFDVSDPSAPVLKTTIRLPTDNYWNGVWAKGNALYVASQSSGVIVFDISEPAAPKQLFSLPGLGQIDVHTVFVEGDRLYAMSPSSPPKTLIFDVQQPTAPRLLGEYMEAGAGTVPAVGYPHDALAFEGRLYINHWSSGYLIVDVSDPERPRKLGVFSYPYATSHANAVGKFGDRLIAFEGGESWGAHLRVLDVTDPAQPRRVGEFKLEEHASIHNMVLKGERLYIAYYQHGVRVLDVSEPENPKQVAYYNTYRENDPGRGESFYDGAIGMRVPGDGYVYVIDTSRGLLIFPEP</sequence>
<dbReference type="Pfam" id="PF08309">
    <property type="entry name" value="LVIVD"/>
    <property type="match status" value="4"/>
</dbReference>
<evidence type="ECO:0000313" key="1">
    <source>
        <dbReference type="EMBL" id="QKW93752.1"/>
    </source>
</evidence>
<dbReference type="EMBL" id="MT520815">
    <property type="protein sequence ID" value="QKW93752.1"/>
    <property type="molecule type" value="Genomic_DNA"/>
</dbReference>
<dbReference type="AlphaFoldDB" id="A0A7D4XLS8"/>
<protein>
    <submittedName>
        <fullName evidence="1">LVIVD repeat-containing protein</fullName>
    </submittedName>
</protein>
<dbReference type="InterPro" id="IPR013211">
    <property type="entry name" value="LVIVD"/>
</dbReference>
<name>A0A7D4XLS8_9BACT</name>
<accession>A0A7D4XLS8</accession>
<proteinExistence type="predicted"/>
<reference evidence="1" key="1">
    <citation type="journal article" date="2020" name="Molecules">
        <title>2-Hydroxysorangiadenosine: Structure and Biosynthesis of a Myxobacterial Sesquiterpene-Nucleoside.</title>
        <authorList>
            <person name="Okoth D.A."/>
            <person name="Hug J.J."/>
            <person name="Garcia R."/>
            <person name="Sproer C."/>
            <person name="Overmann J."/>
            <person name="Muller R."/>
        </authorList>
    </citation>
    <scope>NUCLEOTIDE SEQUENCE</scope>
    <source>
        <strain evidence="1">MCy10943</strain>
    </source>
</reference>
<organism evidence="1">
    <name type="scientific">Vitiosangium cumulatum</name>
    <dbReference type="NCBI Taxonomy" id="1867796"/>
    <lineage>
        <taxon>Bacteria</taxon>
        <taxon>Pseudomonadati</taxon>
        <taxon>Myxococcota</taxon>
        <taxon>Myxococcia</taxon>
        <taxon>Myxococcales</taxon>
        <taxon>Cystobacterineae</taxon>
        <taxon>Archangiaceae</taxon>
        <taxon>Vitiosangium</taxon>
    </lineage>
</organism>
<dbReference type="SUPFAM" id="SSF51004">
    <property type="entry name" value="C-terminal (heme d1) domain of cytochrome cd1-nitrite reductase"/>
    <property type="match status" value="1"/>
</dbReference>
<dbReference type="InterPro" id="IPR011048">
    <property type="entry name" value="Haem_d1_sf"/>
</dbReference>